<evidence type="ECO:0000313" key="3">
    <source>
        <dbReference type="Proteomes" id="UP000271469"/>
    </source>
</evidence>
<feature type="transmembrane region" description="Helical" evidence="1">
    <location>
        <begin position="80"/>
        <end position="112"/>
    </location>
</feature>
<dbReference type="EMBL" id="CP033972">
    <property type="protein sequence ID" value="AZG47832.1"/>
    <property type="molecule type" value="Genomic_DNA"/>
</dbReference>
<dbReference type="InterPro" id="IPR007403">
    <property type="entry name" value="DUF456"/>
</dbReference>
<proteinExistence type="predicted"/>
<sequence length="159" mass="16161">MSLGGELLVGAVILVGLLGIVFPILPGGLLVMAAIGVWAAIVGGWAWGIFAAAALVIVLGEVIKYLVAGRSLKSDGIPNITIAVGGVLGIFGFFVIPVIGLFIGFVLGALLAELVRTRNLRAAWRGAVSASKAAVITMGIELFAALLGTAIWLVGAGIW</sequence>
<dbReference type="AlphaFoldDB" id="A0A3G8JTH9"/>
<gene>
    <name evidence="2" type="ORF">D7316_04444</name>
</gene>
<evidence type="ECO:0000256" key="1">
    <source>
        <dbReference type="SAM" id="Phobius"/>
    </source>
</evidence>
<reference evidence="2 3" key="1">
    <citation type="submission" date="2018-11" db="EMBL/GenBank/DDBJ databases">
        <title>Gordonia insulae sp. nov., isolated from an island soil.</title>
        <authorList>
            <person name="Kim Y.S."/>
            <person name="Kim S.B."/>
        </authorList>
    </citation>
    <scope>NUCLEOTIDE SEQUENCE [LARGE SCALE GENOMIC DNA]</scope>
    <source>
        <strain evidence="2 3">MMS17-SY073</strain>
    </source>
</reference>
<dbReference type="KEGG" id="gom:D7316_04444"/>
<accession>A0A3G8JTH9</accession>
<keyword evidence="1" id="KW-0812">Transmembrane</keyword>
<keyword evidence="3" id="KW-1185">Reference proteome</keyword>
<dbReference type="Pfam" id="PF04306">
    <property type="entry name" value="DUF456"/>
    <property type="match status" value="1"/>
</dbReference>
<keyword evidence="1" id="KW-1133">Transmembrane helix</keyword>
<dbReference type="OrthoDB" id="3577600at2"/>
<feature type="transmembrane region" description="Helical" evidence="1">
    <location>
        <begin position="37"/>
        <end position="60"/>
    </location>
</feature>
<evidence type="ECO:0000313" key="2">
    <source>
        <dbReference type="EMBL" id="AZG47832.1"/>
    </source>
</evidence>
<dbReference type="Proteomes" id="UP000271469">
    <property type="component" value="Chromosome"/>
</dbReference>
<organism evidence="2 3">
    <name type="scientific">Gordonia insulae</name>
    <dbReference type="NCBI Taxonomy" id="2420509"/>
    <lineage>
        <taxon>Bacteria</taxon>
        <taxon>Bacillati</taxon>
        <taxon>Actinomycetota</taxon>
        <taxon>Actinomycetes</taxon>
        <taxon>Mycobacteriales</taxon>
        <taxon>Gordoniaceae</taxon>
        <taxon>Gordonia</taxon>
    </lineage>
</organism>
<feature type="transmembrane region" description="Helical" evidence="1">
    <location>
        <begin position="133"/>
        <end position="154"/>
    </location>
</feature>
<name>A0A3G8JTH9_9ACTN</name>
<dbReference type="RefSeq" id="WP_124710138.1">
    <property type="nucleotide sequence ID" value="NZ_CP033972.1"/>
</dbReference>
<keyword evidence="1" id="KW-0472">Membrane</keyword>
<feature type="transmembrane region" description="Helical" evidence="1">
    <location>
        <begin position="6"/>
        <end position="25"/>
    </location>
</feature>
<evidence type="ECO:0008006" key="4">
    <source>
        <dbReference type="Google" id="ProtNLM"/>
    </source>
</evidence>
<protein>
    <recommendedName>
        <fullName evidence="4">DUF456 domain-containing protein</fullName>
    </recommendedName>
</protein>